<feature type="region of interest" description="Disordered" evidence="1">
    <location>
        <begin position="195"/>
        <end position="246"/>
    </location>
</feature>
<name>A0A6G7YF39_9ACTN</name>
<dbReference type="RefSeq" id="WP_166316753.1">
    <property type="nucleotide sequence ID" value="NZ_CP049866.1"/>
</dbReference>
<protein>
    <submittedName>
        <fullName evidence="2">Uncharacterized protein</fullName>
    </submittedName>
</protein>
<evidence type="ECO:0000256" key="1">
    <source>
        <dbReference type="SAM" id="MobiDB-lite"/>
    </source>
</evidence>
<dbReference type="KEGG" id="npi:G7071_07270"/>
<dbReference type="EMBL" id="CP049866">
    <property type="protein sequence ID" value="QIK75258.1"/>
    <property type="molecule type" value="Genomic_DNA"/>
</dbReference>
<evidence type="ECO:0000313" key="2">
    <source>
        <dbReference type="EMBL" id="QIK75258.1"/>
    </source>
</evidence>
<organism evidence="2 3">
    <name type="scientific">Nocardioides piscis</name>
    <dbReference type="NCBI Taxonomy" id="2714938"/>
    <lineage>
        <taxon>Bacteria</taxon>
        <taxon>Bacillati</taxon>
        <taxon>Actinomycetota</taxon>
        <taxon>Actinomycetes</taxon>
        <taxon>Propionibacteriales</taxon>
        <taxon>Nocardioidaceae</taxon>
        <taxon>Nocardioides</taxon>
    </lineage>
</organism>
<proteinExistence type="predicted"/>
<evidence type="ECO:0000313" key="3">
    <source>
        <dbReference type="Proteomes" id="UP000502035"/>
    </source>
</evidence>
<keyword evidence="3" id="KW-1185">Reference proteome</keyword>
<gene>
    <name evidence="2" type="ORF">G7071_07270</name>
</gene>
<dbReference type="Proteomes" id="UP000502035">
    <property type="component" value="Chromosome"/>
</dbReference>
<sequence>MSTPQHCPSPRELDDLELLTTGALVPLTAFNEPGSVVRIELPPELAAEPEVELVDPEGLPLAVLAPASGVVTGLTHAQFGPFRRLHLTPAQTREQHAGRTLVPVTDALTEADLDGIRRLGPVLLVALTGHGTPELSPVALVRATVAAAELLADAEVVVVPLAAHDDPAADHALGLQVLANYAGSDPVHALASPSEVEEGALRPSRNLYPPPSPPSSTPTSRPPTSRASCCSSPVSRAAASRPWPGR</sequence>
<dbReference type="AlphaFoldDB" id="A0A6G7YF39"/>
<reference evidence="2 3" key="1">
    <citation type="submission" date="2020-03" db="EMBL/GenBank/DDBJ databases">
        <title>Nocardioides sp. nov., isolated from fish.</title>
        <authorList>
            <person name="Hyun D.-W."/>
            <person name="Bae J.-W."/>
        </authorList>
    </citation>
    <scope>NUCLEOTIDE SEQUENCE [LARGE SCALE GENOMIC DNA]</scope>
    <source>
        <strain evidence="2 3">HDW12A</strain>
    </source>
</reference>
<accession>A0A6G7YF39</accession>
<feature type="compositionally biased region" description="Low complexity" evidence="1">
    <location>
        <begin position="217"/>
        <end position="246"/>
    </location>
</feature>